<dbReference type="Proteomes" id="UP000243688">
    <property type="component" value="Unassembled WGS sequence"/>
</dbReference>
<dbReference type="SUPFAM" id="SSF52096">
    <property type="entry name" value="ClpP/crotonase"/>
    <property type="match status" value="1"/>
</dbReference>
<dbReference type="FunFam" id="1.10.12.10:FF:000001">
    <property type="entry name" value="Probable enoyl-CoA hydratase, mitochondrial"/>
    <property type="match status" value="1"/>
</dbReference>
<comment type="similarity">
    <text evidence="1 3">Belongs to the enoyl-CoA hydratase/isomerase family.</text>
</comment>
<dbReference type="PANTHER" id="PTHR11941:SF54">
    <property type="entry name" value="ENOYL-COA HYDRATASE, MITOCHONDRIAL"/>
    <property type="match status" value="1"/>
</dbReference>
<organism evidence="4 5">
    <name type="scientific">Candidatus Reconcilbacillus cellulovorans</name>
    <dbReference type="NCBI Taxonomy" id="1906605"/>
    <lineage>
        <taxon>Bacteria</taxon>
        <taxon>Bacillati</taxon>
        <taxon>Bacillota</taxon>
        <taxon>Bacilli</taxon>
        <taxon>Bacillales</taxon>
        <taxon>Paenibacillaceae</taxon>
        <taxon>Candidatus Reconcilbacillus</taxon>
    </lineage>
</organism>
<evidence type="ECO:0000256" key="3">
    <source>
        <dbReference type="RuleBase" id="RU003707"/>
    </source>
</evidence>
<dbReference type="EMBL" id="MOXJ01000006">
    <property type="protein sequence ID" value="PDO11010.1"/>
    <property type="molecule type" value="Genomic_DNA"/>
</dbReference>
<evidence type="ECO:0000313" key="4">
    <source>
        <dbReference type="EMBL" id="PDO11010.1"/>
    </source>
</evidence>
<evidence type="ECO:0000256" key="1">
    <source>
        <dbReference type="ARBA" id="ARBA00005254"/>
    </source>
</evidence>
<accession>A0A2A6E1J5</accession>
<dbReference type="InterPro" id="IPR018376">
    <property type="entry name" value="Enoyl-CoA_hyd/isom_CS"/>
</dbReference>
<comment type="caution">
    <text evidence="4">The sequence shown here is derived from an EMBL/GenBank/DDBJ whole genome shotgun (WGS) entry which is preliminary data.</text>
</comment>
<dbReference type="Gene3D" id="3.90.226.10">
    <property type="entry name" value="2-enoyl-CoA Hydratase, Chain A, domain 1"/>
    <property type="match status" value="1"/>
</dbReference>
<evidence type="ECO:0000313" key="5">
    <source>
        <dbReference type="Proteomes" id="UP000243688"/>
    </source>
</evidence>
<dbReference type="GO" id="GO:0016836">
    <property type="term" value="F:hydro-lyase activity"/>
    <property type="evidence" value="ECO:0007669"/>
    <property type="project" value="UniProtKB-ARBA"/>
</dbReference>
<dbReference type="CDD" id="cd06558">
    <property type="entry name" value="crotonase-like"/>
    <property type="match status" value="1"/>
</dbReference>
<proteinExistence type="inferred from homology"/>
<name>A0A2A6E1J5_9BACL</name>
<dbReference type="GO" id="GO:0006635">
    <property type="term" value="P:fatty acid beta-oxidation"/>
    <property type="evidence" value="ECO:0007669"/>
    <property type="project" value="TreeGrafter"/>
</dbReference>
<protein>
    <submittedName>
        <fullName evidence="4">Enoyl-CoA hydratase</fullName>
    </submittedName>
</protein>
<dbReference type="InterPro" id="IPR029045">
    <property type="entry name" value="ClpP/crotonase-like_dom_sf"/>
</dbReference>
<evidence type="ECO:0000256" key="2">
    <source>
        <dbReference type="ARBA" id="ARBA00023239"/>
    </source>
</evidence>
<dbReference type="InterPro" id="IPR001753">
    <property type="entry name" value="Enoyl-CoA_hydra/iso"/>
</dbReference>
<dbReference type="PANTHER" id="PTHR11941">
    <property type="entry name" value="ENOYL-COA HYDRATASE-RELATED"/>
    <property type="match status" value="1"/>
</dbReference>
<dbReference type="AlphaFoldDB" id="A0A2A6E1J5"/>
<dbReference type="Pfam" id="PF00378">
    <property type="entry name" value="ECH_1"/>
    <property type="match status" value="1"/>
</dbReference>
<dbReference type="FunFam" id="3.90.226.10:FF:000009">
    <property type="entry name" value="Carnitinyl-CoA dehydratase"/>
    <property type="match status" value="1"/>
</dbReference>
<gene>
    <name evidence="4" type="ORF">BLM47_04085</name>
</gene>
<dbReference type="InterPro" id="IPR014748">
    <property type="entry name" value="Enoyl-CoA_hydra_C"/>
</dbReference>
<keyword evidence="2" id="KW-0456">Lyase</keyword>
<dbReference type="PROSITE" id="PS00166">
    <property type="entry name" value="ENOYL_COA_HYDRATASE"/>
    <property type="match status" value="1"/>
</dbReference>
<reference evidence="4 5" key="1">
    <citation type="submission" date="2016-12" db="EMBL/GenBank/DDBJ databases">
        <title>Candidatus Reconcilibacillus cellulovorans genome.</title>
        <authorList>
            <person name="Kolinko S."/>
            <person name="Wu Y.-W."/>
            <person name="Tachea F."/>
            <person name="Denzel E."/>
            <person name="Hiras J."/>
            <person name="Baecker N."/>
            <person name="Chan L.J."/>
            <person name="Eichorst S.A."/>
            <person name="Frey D."/>
            <person name="Adams P.D."/>
            <person name="Pray T."/>
            <person name="Tanjore D."/>
            <person name="Petzold C.J."/>
            <person name="Gladden J.M."/>
            <person name="Simmons B.A."/>
            <person name="Singer S.W."/>
        </authorList>
    </citation>
    <scope>NUCLEOTIDE SEQUENCE [LARGE SCALE GENOMIC DNA]</scope>
    <source>
        <strain evidence="4">JTherm</strain>
    </source>
</reference>
<dbReference type="Gene3D" id="1.10.12.10">
    <property type="entry name" value="Lyase 2-enoyl-coa Hydratase, Chain A, domain 2"/>
    <property type="match status" value="1"/>
</dbReference>
<sequence>METLEWSLENRVATIYLNRPPVNALNRRLFEELYELLEQIESNDEVKAVILTAKGDRAFAAGADIREMADLDARGMEQMNRLSRRTFDMLENLSKPVVAGINGLALGGGCELALCCDFRICSEHAKIGLPEVTLAIMPGGGGTQRLQRLIGQAKAKEMLYFGDAVSADEAYRIGLVNRVVPPEKLLETCVEWAEKLAAKPAVALRMIKRSVNAGANLDLCSALTFESACFGNVFATEDRKEGMAAFVEKRKPVFADR</sequence>